<organism evidence="2 3">
    <name type="scientific">Chitinophaga barathri</name>
    <dbReference type="NCBI Taxonomy" id="1647451"/>
    <lineage>
        <taxon>Bacteria</taxon>
        <taxon>Pseudomonadati</taxon>
        <taxon>Bacteroidota</taxon>
        <taxon>Chitinophagia</taxon>
        <taxon>Chitinophagales</taxon>
        <taxon>Chitinophagaceae</taxon>
        <taxon>Chitinophaga</taxon>
    </lineage>
</organism>
<dbReference type="AlphaFoldDB" id="A0A3N4M5H7"/>
<dbReference type="EMBL" id="RMBX01000016">
    <property type="protein sequence ID" value="RPD38288.1"/>
    <property type="molecule type" value="Genomic_DNA"/>
</dbReference>
<gene>
    <name evidence="2" type="ORF">EG028_25695</name>
</gene>
<dbReference type="InterPro" id="IPR019587">
    <property type="entry name" value="Polyketide_cyclase/dehydratase"/>
</dbReference>
<dbReference type="InterPro" id="IPR023393">
    <property type="entry name" value="START-like_dom_sf"/>
</dbReference>
<keyword evidence="1" id="KW-0472">Membrane</keyword>
<dbReference type="OrthoDB" id="9807923at2"/>
<comment type="caution">
    <text evidence="2">The sequence shown here is derived from an EMBL/GenBank/DDBJ whole genome shotgun (WGS) entry which is preliminary data.</text>
</comment>
<evidence type="ECO:0000313" key="3">
    <source>
        <dbReference type="Proteomes" id="UP000279089"/>
    </source>
</evidence>
<evidence type="ECO:0000313" key="2">
    <source>
        <dbReference type="EMBL" id="RPD38288.1"/>
    </source>
</evidence>
<name>A0A3N4M5H7_9BACT</name>
<dbReference type="SUPFAM" id="SSF55961">
    <property type="entry name" value="Bet v1-like"/>
    <property type="match status" value="1"/>
</dbReference>
<keyword evidence="1" id="KW-0812">Transmembrane</keyword>
<protein>
    <recommendedName>
        <fullName evidence="4">Polyketide cyclase</fullName>
    </recommendedName>
</protein>
<evidence type="ECO:0008006" key="4">
    <source>
        <dbReference type="Google" id="ProtNLM"/>
    </source>
</evidence>
<proteinExistence type="predicted"/>
<accession>A0A3N4M5H7</accession>
<dbReference type="Pfam" id="PF10604">
    <property type="entry name" value="Polyketide_cyc2"/>
    <property type="match status" value="1"/>
</dbReference>
<dbReference type="RefSeq" id="WP_120519163.1">
    <property type="nucleotide sequence ID" value="NZ_QXZY01000016.1"/>
</dbReference>
<keyword evidence="3" id="KW-1185">Reference proteome</keyword>
<feature type="transmembrane region" description="Helical" evidence="1">
    <location>
        <begin position="6"/>
        <end position="26"/>
    </location>
</feature>
<dbReference type="Proteomes" id="UP000279089">
    <property type="component" value="Unassembled WGS sequence"/>
</dbReference>
<dbReference type="Gene3D" id="3.30.530.20">
    <property type="match status" value="1"/>
</dbReference>
<keyword evidence="1" id="KW-1133">Transmembrane helix</keyword>
<dbReference type="CDD" id="cd07818">
    <property type="entry name" value="SRPBCC_1"/>
    <property type="match status" value="1"/>
</dbReference>
<sequence length="177" mass="20003">MQQALMIILGALAVIVLGLFVFATYLPSRVRVERSLLIRAPAGRIFSFVNTLRNWPKWSPWHGADPQMKVEYSPKDSGQGAAYSWNSRNRNIGKGSLRITESRMNEYIANEMDFMQQGPAKGYFRFRSAGAGTLVTWGMEADMGHNPIRKLMGKLMDKWVGSDFEKGLSNLKRLSEL</sequence>
<evidence type="ECO:0000256" key="1">
    <source>
        <dbReference type="SAM" id="Phobius"/>
    </source>
</evidence>
<reference evidence="3" key="1">
    <citation type="submission" date="2018-11" db="EMBL/GenBank/DDBJ databases">
        <title>Chitinophaga lutea sp.nov., isolate from arsenic contaminated soil.</title>
        <authorList>
            <person name="Zong Y."/>
        </authorList>
    </citation>
    <scope>NUCLEOTIDE SEQUENCE [LARGE SCALE GENOMIC DNA]</scope>
    <source>
        <strain evidence="3">YLT18</strain>
    </source>
</reference>